<evidence type="ECO:0000313" key="1">
    <source>
        <dbReference type="EMBL" id="CAG9560465.1"/>
    </source>
</evidence>
<name>A0A8J2QDJ3_9NEOP</name>
<organism evidence="1 2">
    <name type="scientific">Danaus chrysippus</name>
    <name type="common">African queen</name>
    <dbReference type="NCBI Taxonomy" id="151541"/>
    <lineage>
        <taxon>Eukaryota</taxon>
        <taxon>Metazoa</taxon>
        <taxon>Ecdysozoa</taxon>
        <taxon>Arthropoda</taxon>
        <taxon>Hexapoda</taxon>
        <taxon>Insecta</taxon>
        <taxon>Pterygota</taxon>
        <taxon>Neoptera</taxon>
        <taxon>Endopterygota</taxon>
        <taxon>Lepidoptera</taxon>
        <taxon>Glossata</taxon>
        <taxon>Ditrysia</taxon>
        <taxon>Papilionoidea</taxon>
        <taxon>Nymphalidae</taxon>
        <taxon>Danainae</taxon>
        <taxon>Danaini</taxon>
        <taxon>Danaina</taxon>
        <taxon>Danaus</taxon>
        <taxon>Anosia</taxon>
    </lineage>
</organism>
<comment type="caution">
    <text evidence="1">The sequence shown here is derived from an EMBL/GenBank/DDBJ whole genome shotgun (WGS) entry which is preliminary data.</text>
</comment>
<proteinExistence type="predicted"/>
<evidence type="ECO:0000313" key="2">
    <source>
        <dbReference type="Proteomes" id="UP000789524"/>
    </source>
</evidence>
<gene>
    <name evidence="1" type="ORF">DCHRY22_LOCUS2132</name>
</gene>
<sequence length="94" mass="10501">MDRVSGSVITKRQWQVGEQAHRSFLSVSRRVTVACESAHNWIGALERGLRVVSMEFDELVFGGNFAAAIRRPDVSCASDVNQHWFCSLDFKSVG</sequence>
<dbReference type="AlphaFoldDB" id="A0A8J2QDJ3"/>
<dbReference type="EMBL" id="CAKASE010000045">
    <property type="protein sequence ID" value="CAG9560465.1"/>
    <property type="molecule type" value="Genomic_DNA"/>
</dbReference>
<protein>
    <submittedName>
        <fullName evidence="1">(African queen) hypothetical protein</fullName>
    </submittedName>
</protein>
<keyword evidence="2" id="KW-1185">Reference proteome</keyword>
<dbReference type="Proteomes" id="UP000789524">
    <property type="component" value="Unassembled WGS sequence"/>
</dbReference>
<accession>A0A8J2QDJ3</accession>
<reference evidence="1" key="1">
    <citation type="submission" date="2021-09" db="EMBL/GenBank/DDBJ databases">
        <authorList>
            <person name="Martin H S."/>
        </authorList>
    </citation>
    <scope>NUCLEOTIDE SEQUENCE</scope>
</reference>